<keyword evidence="2" id="KW-1185">Reference proteome</keyword>
<evidence type="ECO:0000313" key="1">
    <source>
        <dbReference type="EMBL" id="KAI0058439.1"/>
    </source>
</evidence>
<evidence type="ECO:0000313" key="2">
    <source>
        <dbReference type="Proteomes" id="UP000814140"/>
    </source>
</evidence>
<comment type="caution">
    <text evidence="1">The sequence shown here is derived from an EMBL/GenBank/DDBJ whole genome shotgun (WGS) entry which is preliminary data.</text>
</comment>
<name>A0ACB8SPZ6_9AGAM</name>
<organism evidence="1 2">
    <name type="scientific">Artomyces pyxidatus</name>
    <dbReference type="NCBI Taxonomy" id="48021"/>
    <lineage>
        <taxon>Eukaryota</taxon>
        <taxon>Fungi</taxon>
        <taxon>Dikarya</taxon>
        <taxon>Basidiomycota</taxon>
        <taxon>Agaricomycotina</taxon>
        <taxon>Agaricomycetes</taxon>
        <taxon>Russulales</taxon>
        <taxon>Auriscalpiaceae</taxon>
        <taxon>Artomyces</taxon>
    </lineage>
</organism>
<reference evidence="1" key="1">
    <citation type="submission" date="2021-03" db="EMBL/GenBank/DDBJ databases">
        <authorList>
            <consortium name="DOE Joint Genome Institute"/>
            <person name="Ahrendt S."/>
            <person name="Looney B.P."/>
            <person name="Miyauchi S."/>
            <person name="Morin E."/>
            <person name="Drula E."/>
            <person name="Courty P.E."/>
            <person name="Chicoki N."/>
            <person name="Fauchery L."/>
            <person name="Kohler A."/>
            <person name="Kuo A."/>
            <person name="Labutti K."/>
            <person name="Pangilinan J."/>
            <person name="Lipzen A."/>
            <person name="Riley R."/>
            <person name="Andreopoulos W."/>
            <person name="He G."/>
            <person name="Johnson J."/>
            <person name="Barry K.W."/>
            <person name="Grigoriev I.V."/>
            <person name="Nagy L."/>
            <person name="Hibbett D."/>
            <person name="Henrissat B."/>
            <person name="Matheny P.B."/>
            <person name="Labbe J."/>
            <person name="Martin F."/>
        </authorList>
    </citation>
    <scope>NUCLEOTIDE SEQUENCE</scope>
    <source>
        <strain evidence="1">HHB10654</strain>
    </source>
</reference>
<proteinExistence type="predicted"/>
<reference evidence="1" key="2">
    <citation type="journal article" date="2022" name="New Phytol.">
        <title>Evolutionary transition to the ectomycorrhizal habit in the genomes of a hyperdiverse lineage of mushroom-forming fungi.</title>
        <authorList>
            <person name="Looney B."/>
            <person name="Miyauchi S."/>
            <person name="Morin E."/>
            <person name="Drula E."/>
            <person name="Courty P.E."/>
            <person name="Kohler A."/>
            <person name="Kuo A."/>
            <person name="LaButti K."/>
            <person name="Pangilinan J."/>
            <person name="Lipzen A."/>
            <person name="Riley R."/>
            <person name="Andreopoulos W."/>
            <person name="He G."/>
            <person name="Johnson J."/>
            <person name="Nolan M."/>
            <person name="Tritt A."/>
            <person name="Barry K.W."/>
            <person name="Grigoriev I.V."/>
            <person name="Nagy L.G."/>
            <person name="Hibbett D."/>
            <person name="Henrissat B."/>
            <person name="Matheny P.B."/>
            <person name="Labbe J."/>
            <person name="Martin F.M."/>
        </authorList>
    </citation>
    <scope>NUCLEOTIDE SEQUENCE</scope>
    <source>
        <strain evidence="1">HHB10654</strain>
    </source>
</reference>
<sequence>MVLNSPTFYLSIDCGGTKTSAVFCNASGDIVARALSSGSNYAYLGQEAFLAVIKQVTATCLVIALQSPSPISLPVNHSTHVDAAGIAALPFSIGAAWLGVSGVDSQAAVDRLVPLVAALLSLPAARLTISNDTHLLAAPLRMFPDVSSAVAAVAGTGSIVASFREGHPLQELARTGGWGWILGDEGGGFDVGRTAVRALLIQCDAESAGAAPRPGTLSARVLKQFGVGDVLDLLVAIHLPDVPGEDPREKRLSSLSPLVFDAAFQDGDPIALEVLQECAHKLAAQIAFVLLPASATEPHAKRVRAAESVLCLGGSLWGVERYRDMVIAALAEQQHVFRRVEFVHDAAAVGAKALVATYEGEGQSQ</sequence>
<protein>
    <submittedName>
        <fullName evidence="1">Uncharacterized protein</fullName>
    </submittedName>
</protein>
<dbReference type="Proteomes" id="UP000814140">
    <property type="component" value="Unassembled WGS sequence"/>
</dbReference>
<accession>A0ACB8SPZ6</accession>
<dbReference type="EMBL" id="MU277235">
    <property type="protein sequence ID" value="KAI0058439.1"/>
    <property type="molecule type" value="Genomic_DNA"/>
</dbReference>
<gene>
    <name evidence="1" type="ORF">BV25DRAFT_1830097</name>
</gene>